<sequence>MTLTFDNNGHAENAGELRVYYFDSNTKEFVGWSDERIAAGVSLPGNSTDVAPEIEADGFVSVFTGTQWEQREDHRTQTVYRTDNRTPVVVDYIGQIKDGYTLIKPATSFDKWDGTQWVLDADAKHIADVAANAEKKSALLTEASQVIAPLKDALDGGYIDDADKPVLTAWQKYRYELTKVDPVNPVWPPKPAE</sequence>
<dbReference type="InterPro" id="IPR051220">
    <property type="entry name" value="TFA_Chaperone"/>
</dbReference>
<accession>A0AAW9ESE9</accession>
<dbReference type="AlphaFoldDB" id="A0AAW9ESE9"/>
<comment type="caution">
    <text evidence="1">The sequence shown here is derived from an EMBL/GenBank/DDBJ whole genome shotgun (WGS) entry which is preliminary data.</text>
</comment>
<dbReference type="PANTHER" id="PTHR34413">
    <property type="entry name" value="PROPHAGE TAIL FIBER ASSEMBLY PROTEIN HOMOLOG TFAE-RELATED-RELATED"/>
    <property type="match status" value="1"/>
</dbReference>
<dbReference type="Pfam" id="PF02413">
    <property type="entry name" value="Caudo_TAP"/>
    <property type="match status" value="1"/>
</dbReference>
<evidence type="ECO:0000313" key="2">
    <source>
        <dbReference type="Proteomes" id="UP001271725"/>
    </source>
</evidence>
<dbReference type="RefSeq" id="WP_319868593.1">
    <property type="nucleotide sequence ID" value="NZ_JAXABJ010000012.1"/>
</dbReference>
<reference evidence="1" key="1">
    <citation type="submission" date="2023-11" db="EMBL/GenBank/DDBJ databases">
        <title>Detection of rare carbapenemases in Enterobacterales - comparison of two colorimetric and two CIM-based carbapenemase assays.</title>
        <authorList>
            <person name="Schaffarczyk L."/>
            <person name="Noster J."/>
            <person name="Stelzer Y."/>
            <person name="Sattler J."/>
            <person name="Gatermann S."/>
            <person name="Hamprecht A."/>
        </authorList>
    </citation>
    <scope>NUCLEOTIDE SEQUENCE</scope>
    <source>
        <strain evidence="1">CIM-Carb-133</strain>
    </source>
</reference>
<dbReference type="Proteomes" id="UP001271725">
    <property type="component" value="Unassembled WGS sequence"/>
</dbReference>
<dbReference type="EMBL" id="JAXABJ010000012">
    <property type="protein sequence ID" value="MDX7149438.1"/>
    <property type="molecule type" value="Genomic_DNA"/>
</dbReference>
<dbReference type="PANTHER" id="PTHR34413:SF2">
    <property type="entry name" value="PROPHAGE TAIL FIBER ASSEMBLY PROTEIN HOMOLOG TFAE-RELATED"/>
    <property type="match status" value="1"/>
</dbReference>
<name>A0AAW9ESE9_9ENTR</name>
<organism evidence="1 2">
    <name type="scientific">Citrobacter portucalensis</name>
    <dbReference type="NCBI Taxonomy" id="1639133"/>
    <lineage>
        <taxon>Bacteria</taxon>
        <taxon>Pseudomonadati</taxon>
        <taxon>Pseudomonadota</taxon>
        <taxon>Gammaproteobacteria</taxon>
        <taxon>Enterobacterales</taxon>
        <taxon>Enterobacteriaceae</taxon>
        <taxon>Citrobacter</taxon>
        <taxon>Citrobacter freundii complex</taxon>
    </lineage>
</organism>
<evidence type="ECO:0000313" key="1">
    <source>
        <dbReference type="EMBL" id="MDX7149438.1"/>
    </source>
</evidence>
<gene>
    <name evidence="1" type="ORF">SJ265_16775</name>
</gene>
<proteinExistence type="predicted"/>
<protein>
    <submittedName>
        <fullName evidence="1">Tail fiber assembly protein</fullName>
    </submittedName>
</protein>
<dbReference type="InterPro" id="IPR003458">
    <property type="entry name" value="Phage_T4_Gp38_tail_assem"/>
</dbReference>